<comment type="caution">
    <text evidence="2">The sequence shown here is derived from an EMBL/GenBank/DDBJ whole genome shotgun (WGS) entry which is preliminary data.</text>
</comment>
<dbReference type="AlphaFoldDB" id="A0A246GGN8"/>
<organism evidence="2 3">
    <name type="scientific">Flavobacterium davisii</name>
    <dbReference type="NCBI Taxonomy" id="2906077"/>
    <lineage>
        <taxon>Bacteria</taxon>
        <taxon>Pseudomonadati</taxon>
        <taxon>Bacteroidota</taxon>
        <taxon>Flavobacteriia</taxon>
        <taxon>Flavobacteriales</taxon>
        <taxon>Flavobacteriaceae</taxon>
        <taxon>Flavobacterium</taxon>
    </lineage>
</organism>
<keyword evidence="4" id="KW-1185">Reference proteome</keyword>
<evidence type="ECO:0000313" key="4">
    <source>
        <dbReference type="Proteomes" id="UP001621813"/>
    </source>
</evidence>
<dbReference type="RefSeq" id="WP_088393895.1">
    <property type="nucleotide sequence ID" value="NZ_CP097869.1"/>
</dbReference>
<gene>
    <name evidence="2" type="ORF">BWK59_11110</name>
    <name evidence="1" type="ORF">V3Q77_00660</name>
</gene>
<evidence type="ECO:0000313" key="2">
    <source>
        <dbReference type="EMBL" id="OWP83325.1"/>
    </source>
</evidence>
<proteinExistence type="predicted"/>
<dbReference type="InterPro" id="IPR025563">
    <property type="entry name" value="DUF4286"/>
</dbReference>
<evidence type="ECO:0000313" key="3">
    <source>
        <dbReference type="Proteomes" id="UP000197768"/>
    </source>
</evidence>
<name>A0A246GGN8_9FLAO</name>
<dbReference type="EMBL" id="MTCZ01000129">
    <property type="protein sequence ID" value="OWP83325.1"/>
    <property type="molecule type" value="Genomic_DNA"/>
</dbReference>
<protein>
    <submittedName>
        <fullName evidence="1">DUF4286 family protein</fullName>
    </submittedName>
</protein>
<accession>A0A246GGN8</accession>
<evidence type="ECO:0000313" key="1">
    <source>
        <dbReference type="EMBL" id="MFK7048394.1"/>
    </source>
</evidence>
<reference evidence="1 4" key="2">
    <citation type="submission" date="2024-02" db="EMBL/GenBank/DDBJ databases">
        <title>Comparative Genomic Analysis of Flavobacterium Species Causing Columnaris Disease of Freshwater Fish in Thailand: Insights into Virulence and Resistance Mechanisms.</title>
        <authorList>
            <person name="Nguyen D."/>
            <person name="Chokmangmeepisarn P."/>
            <person name="Khianchaikhan K."/>
            <person name="Morishita M."/>
            <person name="Bunnoy A."/>
            <person name="Rodkhum C."/>
        </authorList>
    </citation>
    <scope>NUCLEOTIDE SEQUENCE [LARGE SCALE GENOMIC DNA]</scope>
    <source>
        <strain evidence="1 4">KCRT2007</strain>
    </source>
</reference>
<dbReference type="Pfam" id="PF14114">
    <property type="entry name" value="DUF4286"/>
    <property type="match status" value="1"/>
</dbReference>
<sequence length="103" mass="12085">MIIYNVTVNIHESIHDQWLNWMQTKHIAEVIGTGKFTSAKMVKVLVEEEMGGITYAIQYFTDSKETLQRYYDEDAPRLREEGLQLFGDKMLAFRTELEIISEH</sequence>
<reference evidence="2 3" key="1">
    <citation type="journal article" date="2017" name="Infect. Genet. Evol.">
        <title>Comparative genome analysis of fish pathogen Flavobacterium columnare reveals extensive sequence diversity within the species.</title>
        <authorList>
            <person name="Kayansamruaj P."/>
            <person name="Dong H.T."/>
            <person name="Hirono I."/>
            <person name="Kondo H."/>
            <person name="Senapin S."/>
            <person name="Rodkhum C."/>
        </authorList>
    </citation>
    <scope>NUCLEOTIDE SEQUENCE [LARGE SCALE GENOMIC DNA]</scope>
    <source>
        <strain evidence="2 3">1215</strain>
    </source>
</reference>
<dbReference type="EMBL" id="JAZGZR010000001">
    <property type="protein sequence ID" value="MFK7048394.1"/>
    <property type="molecule type" value="Genomic_DNA"/>
</dbReference>
<dbReference type="Proteomes" id="UP000197768">
    <property type="component" value="Unassembled WGS sequence"/>
</dbReference>
<dbReference type="Proteomes" id="UP001621813">
    <property type="component" value="Unassembled WGS sequence"/>
</dbReference>